<feature type="region of interest" description="Disordered" evidence="6">
    <location>
        <begin position="339"/>
        <end position="398"/>
    </location>
</feature>
<dbReference type="Proteomes" id="UP000030752">
    <property type="component" value="Unassembled WGS sequence"/>
</dbReference>
<dbReference type="GO" id="GO:0032040">
    <property type="term" value="C:small-subunit processome"/>
    <property type="evidence" value="ECO:0007669"/>
    <property type="project" value="TreeGrafter"/>
</dbReference>
<evidence type="ECO:0000313" key="8">
    <source>
        <dbReference type="EMBL" id="ETN41592.1"/>
    </source>
</evidence>
<feature type="compositionally biased region" description="Low complexity" evidence="6">
    <location>
        <begin position="347"/>
        <end position="357"/>
    </location>
</feature>
<dbReference type="STRING" id="1220924.W2RYR4"/>
<evidence type="ECO:0000313" key="9">
    <source>
        <dbReference type="Proteomes" id="UP000030752"/>
    </source>
</evidence>
<dbReference type="Pfam" id="PF09368">
    <property type="entry name" value="Sas10"/>
    <property type="match status" value="1"/>
</dbReference>
<evidence type="ECO:0000256" key="4">
    <source>
        <dbReference type="ARBA" id="ARBA00023242"/>
    </source>
</evidence>
<protein>
    <recommendedName>
        <fullName evidence="7">Sas10 C-terminal domain-containing protein</fullName>
    </recommendedName>
</protein>
<feature type="compositionally biased region" description="Acidic residues" evidence="6">
    <location>
        <begin position="467"/>
        <end position="478"/>
    </location>
</feature>
<sequence length="605" mass="68105">MAKKRTRARADAAPARAANETFDNSEDEFIKGRDQILFDEGPAAKRRRKLEEEDAELLPSDEEVFKDNLPSDEEEEQDVDGASEDGRPAVADEDDEDEQYWGENRADYYNADELETEQDALDEEAEARRLQQKQLQEMEEADFGFDELAWTQADDESRRPTVEKLPPVQIPENATDEERWTILKTRYPEFKPLAEDLVSSYPIYVALKAEVEEMKKSKSRKLSINETRLRALAAYLASISMYMAVLSSSKDGISLPPSELREHPIMASLLRSRQLWETTKDLDSDIEEEFDVENKDTNGKPIPNDSSSANEAVKVLKKAQPRAVNPVAMIFGQDMVPEKSLKKSKSKPLVVDDSPTKTSKKSKAKAEKPKGATIEDLLSQSAPVDDETSDFGDEAPLTAEEAAEKALKKKSLRFYTSQIAQKAGKRAAASRHAGGDDDLPYKERIRDRQERIQREAEQRNQRHLAEDDALSDEYDENDLAAKMNDDANEYYNTLVATGQQKKADKRLRADAHATAAAQGAQVYEEATVGPDGKRRITYAIEKNKGLAPKRKKEVRNPRVKKKKKFEEKKKKLASMRPVWKGGEGKGGYKGELTGIKSNVVKSVKL</sequence>
<keyword evidence="5" id="KW-0175">Coiled coil</keyword>
<evidence type="ECO:0000256" key="1">
    <source>
        <dbReference type="ARBA" id="ARBA00004123"/>
    </source>
</evidence>
<dbReference type="RefSeq" id="XP_008716101.1">
    <property type="nucleotide sequence ID" value="XM_008717879.1"/>
</dbReference>
<dbReference type="Pfam" id="PF04000">
    <property type="entry name" value="Sas10_Utp3"/>
    <property type="match status" value="1"/>
</dbReference>
<gene>
    <name evidence="8" type="ORF">HMPREF1541_03528</name>
</gene>
<dbReference type="VEuPathDB" id="FungiDB:HMPREF1541_03528"/>
<name>W2RYR4_CYPE1</name>
<dbReference type="InterPro" id="IPR018972">
    <property type="entry name" value="Sas10_C_dom"/>
</dbReference>
<dbReference type="InParanoid" id="W2RYR4"/>
<feature type="region of interest" description="Disordered" evidence="6">
    <location>
        <begin position="288"/>
        <end position="311"/>
    </location>
</feature>
<keyword evidence="4" id="KW-0539">Nucleus</keyword>
<comment type="similarity">
    <text evidence="2">Belongs to the SAS10 family.</text>
</comment>
<feature type="domain" description="Sas10 C-terminal" evidence="7">
    <location>
        <begin position="531"/>
        <end position="605"/>
    </location>
</feature>
<dbReference type="eggNOG" id="KOG3118">
    <property type="taxonomic scope" value="Eukaryota"/>
</dbReference>
<organism evidence="8 9">
    <name type="scientific">Cyphellophora europaea (strain CBS 101466)</name>
    <name type="common">Phialophora europaea</name>
    <dbReference type="NCBI Taxonomy" id="1220924"/>
    <lineage>
        <taxon>Eukaryota</taxon>
        <taxon>Fungi</taxon>
        <taxon>Dikarya</taxon>
        <taxon>Ascomycota</taxon>
        <taxon>Pezizomycotina</taxon>
        <taxon>Eurotiomycetes</taxon>
        <taxon>Chaetothyriomycetidae</taxon>
        <taxon>Chaetothyriales</taxon>
        <taxon>Cyphellophoraceae</taxon>
        <taxon>Cyphellophora</taxon>
    </lineage>
</organism>
<feature type="compositionally biased region" description="Acidic residues" evidence="6">
    <location>
        <begin position="52"/>
        <end position="83"/>
    </location>
</feature>
<proteinExistence type="inferred from homology"/>
<evidence type="ECO:0000256" key="5">
    <source>
        <dbReference type="SAM" id="Coils"/>
    </source>
</evidence>
<feature type="compositionally biased region" description="Basic residues" evidence="6">
    <location>
        <begin position="547"/>
        <end position="563"/>
    </location>
</feature>
<comment type="subcellular location">
    <subcellularLocation>
        <location evidence="1">Nucleus</location>
    </subcellularLocation>
</comment>
<evidence type="ECO:0000256" key="6">
    <source>
        <dbReference type="SAM" id="MobiDB-lite"/>
    </source>
</evidence>
<feature type="coiled-coil region" evidence="5">
    <location>
        <begin position="111"/>
        <end position="141"/>
    </location>
</feature>
<evidence type="ECO:0000256" key="3">
    <source>
        <dbReference type="ARBA" id="ARBA00022553"/>
    </source>
</evidence>
<accession>W2RYR4</accession>
<reference evidence="8 9" key="1">
    <citation type="submission" date="2013-03" db="EMBL/GenBank/DDBJ databases">
        <title>The Genome Sequence of Phialophora europaea CBS 101466.</title>
        <authorList>
            <consortium name="The Broad Institute Genomics Platform"/>
            <person name="Cuomo C."/>
            <person name="de Hoog S."/>
            <person name="Gorbushina A."/>
            <person name="Walker B."/>
            <person name="Young S.K."/>
            <person name="Zeng Q."/>
            <person name="Gargeya S."/>
            <person name="Fitzgerald M."/>
            <person name="Haas B."/>
            <person name="Abouelleil A."/>
            <person name="Allen A.W."/>
            <person name="Alvarado L."/>
            <person name="Arachchi H.M."/>
            <person name="Berlin A.M."/>
            <person name="Chapman S.B."/>
            <person name="Gainer-Dewar J."/>
            <person name="Goldberg J."/>
            <person name="Griggs A."/>
            <person name="Gujja S."/>
            <person name="Hansen M."/>
            <person name="Howarth C."/>
            <person name="Imamovic A."/>
            <person name="Ireland A."/>
            <person name="Larimer J."/>
            <person name="McCowan C."/>
            <person name="Murphy C."/>
            <person name="Pearson M."/>
            <person name="Poon T.W."/>
            <person name="Priest M."/>
            <person name="Roberts A."/>
            <person name="Saif S."/>
            <person name="Shea T."/>
            <person name="Sisk P."/>
            <person name="Sykes S."/>
            <person name="Wortman J."/>
            <person name="Nusbaum C."/>
            <person name="Birren B."/>
        </authorList>
    </citation>
    <scope>NUCLEOTIDE SEQUENCE [LARGE SCALE GENOMIC DNA]</scope>
    <source>
        <strain evidence="8 9">CBS 101466</strain>
    </source>
</reference>
<feature type="region of interest" description="Disordered" evidence="6">
    <location>
        <begin position="547"/>
        <end position="580"/>
    </location>
</feature>
<dbReference type="PANTHER" id="PTHR13237">
    <property type="entry name" value="SOMETHING ABOUT SILENCING PROTEIN 10-RELATED"/>
    <property type="match status" value="1"/>
</dbReference>
<dbReference type="EMBL" id="KB822719">
    <property type="protein sequence ID" value="ETN41592.1"/>
    <property type="molecule type" value="Genomic_DNA"/>
</dbReference>
<feature type="compositionally biased region" description="Acidic residues" evidence="6">
    <location>
        <begin position="91"/>
        <end position="100"/>
    </location>
</feature>
<dbReference type="AlphaFoldDB" id="W2RYR4"/>
<dbReference type="InterPro" id="IPR007146">
    <property type="entry name" value="Sas10/Utp3/C1D"/>
</dbReference>
<evidence type="ECO:0000259" key="7">
    <source>
        <dbReference type="Pfam" id="PF09368"/>
    </source>
</evidence>
<dbReference type="FunCoup" id="W2RYR4">
    <property type="interactions" value="361"/>
</dbReference>
<dbReference type="PANTHER" id="PTHR13237:SF8">
    <property type="entry name" value="SOMETHING ABOUT SILENCING PROTEIN 10"/>
    <property type="match status" value="1"/>
</dbReference>
<dbReference type="GeneID" id="19970867"/>
<feature type="compositionally biased region" description="Acidic residues" evidence="6">
    <location>
        <begin position="384"/>
        <end position="393"/>
    </location>
</feature>
<evidence type="ECO:0000256" key="2">
    <source>
        <dbReference type="ARBA" id="ARBA00010979"/>
    </source>
</evidence>
<dbReference type="HOGENOM" id="CLU_019106_1_0_1"/>
<dbReference type="OrthoDB" id="1924577at2759"/>
<dbReference type="GO" id="GO:0000462">
    <property type="term" value="P:maturation of SSU-rRNA from tricistronic rRNA transcript (SSU-rRNA, 5.8S rRNA, LSU-rRNA)"/>
    <property type="evidence" value="ECO:0007669"/>
    <property type="project" value="TreeGrafter"/>
</dbReference>
<keyword evidence="3" id="KW-0597">Phosphoprotein</keyword>
<feature type="region of interest" description="Disordered" evidence="6">
    <location>
        <begin position="421"/>
        <end position="483"/>
    </location>
</feature>
<feature type="compositionally biased region" description="Basic and acidic residues" evidence="6">
    <location>
        <begin position="433"/>
        <end position="466"/>
    </location>
</feature>
<keyword evidence="9" id="KW-1185">Reference proteome</keyword>
<feature type="region of interest" description="Disordered" evidence="6">
    <location>
        <begin position="1"/>
        <end position="110"/>
    </location>
</feature>